<keyword evidence="3" id="KW-0472">Membrane</keyword>
<protein>
    <submittedName>
        <fullName evidence="8">ABC transporter ATP-binding protein</fullName>
    </submittedName>
</protein>
<evidence type="ECO:0000256" key="6">
    <source>
        <dbReference type="ARBA" id="ARBA00022970"/>
    </source>
</evidence>
<dbReference type="SUPFAM" id="SSF52540">
    <property type="entry name" value="P-loop containing nucleoside triphosphate hydrolases"/>
    <property type="match status" value="1"/>
</dbReference>
<dbReference type="CDD" id="cd03224">
    <property type="entry name" value="ABC_TM1139_LivF_branched"/>
    <property type="match status" value="1"/>
</dbReference>
<organism evidence="8 9">
    <name type="scientific">Variovorax humicola</name>
    <dbReference type="NCBI Taxonomy" id="1769758"/>
    <lineage>
        <taxon>Bacteria</taxon>
        <taxon>Pseudomonadati</taxon>
        <taxon>Pseudomonadota</taxon>
        <taxon>Betaproteobacteria</taxon>
        <taxon>Burkholderiales</taxon>
        <taxon>Comamonadaceae</taxon>
        <taxon>Variovorax</taxon>
    </lineage>
</organism>
<dbReference type="Proteomes" id="UP001363010">
    <property type="component" value="Unassembled WGS sequence"/>
</dbReference>
<dbReference type="InterPro" id="IPR052156">
    <property type="entry name" value="BCAA_Transport_ATP-bd_LivF"/>
</dbReference>
<accession>A0ABU8W5S9</accession>
<dbReference type="PANTHER" id="PTHR43820:SF4">
    <property type="entry name" value="HIGH-AFFINITY BRANCHED-CHAIN AMINO ACID TRANSPORT ATP-BINDING PROTEIN LIVF"/>
    <property type="match status" value="1"/>
</dbReference>
<keyword evidence="4" id="KW-0547">Nucleotide-binding</keyword>
<keyword evidence="5 8" id="KW-0067">ATP-binding</keyword>
<dbReference type="SMART" id="SM00382">
    <property type="entry name" value="AAA"/>
    <property type="match status" value="1"/>
</dbReference>
<dbReference type="PROSITE" id="PS00211">
    <property type="entry name" value="ABC_TRANSPORTER_1"/>
    <property type="match status" value="1"/>
</dbReference>
<dbReference type="InterPro" id="IPR027417">
    <property type="entry name" value="P-loop_NTPase"/>
</dbReference>
<dbReference type="InterPro" id="IPR017871">
    <property type="entry name" value="ABC_transporter-like_CS"/>
</dbReference>
<keyword evidence="3" id="KW-1003">Cell membrane</keyword>
<evidence type="ECO:0000256" key="4">
    <source>
        <dbReference type="ARBA" id="ARBA00022741"/>
    </source>
</evidence>
<proteinExistence type="inferred from homology"/>
<sequence>MNRPEALLRAQHLSVGYGIVPVVKEATIQVGRGEAVALLGANGAGKSTLLKGLSGLLKPSAGVATFDGIDIIGSSAEALVPKGLAHVAEGRRIFRRETVMDNLLLGMYRIKLGRGEAQARIDEVLQLFPVLREKASLTAGGLSGGQQQMLAIAQALVRRPALVMLDEPSLGLAPNLVDEVLQTLATIRSRGVAVLLVEQVVEKALGFVDYAYLLQSGRMTAQGTPAELATSDVVRRAYLGDAAATAEAAV</sequence>
<dbReference type="PANTHER" id="PTHR43820">
    <property type="entry name" value="HIGH-AFFINITY BRANCHED-CHAIN AMINO ACID TRANSPORT ATP-BINDING PROTEIN LIVF"/>
    <property type="match status" value="1"/>
</dbReference>
<keyword evidence="6" id="KW-0029">Amino-acid transport</keyword>
<evidence type="ECO:0000256" key="5">
    <source>
        <dbReference type="ARBA" id="ARBA00022840"/>
    </source>
</evidence>
<dbReference type="EMBL" id="JBBKZV010000021">
    <property type="protein sequence ID" value="MEJ8825353.1"/>
    <property type="molecule type" value="Genomic_DNA"/>
</dbReference>
<dbReference type="Pfam" id="PF00005">
    <property type="entry name" value="ABC_tran"/>
    <property type="match status" value="1"/>
</dbReference>
<dbReference type="InterPro" id="IPR003593">
    <property type="entry name" value="AAA+_ATPase"/>
</dbReference>
<dbReference type="PROSITE" id="PS50893">
    <property type="entry name" value="ABC_TRANSPORTER_2"/>
    <property type="match status" value="1"/>
</dbReference>
<dbReference type="GO" id="GO:0005524">
    <property type="term" value="F:ATP binding"/>
    <property type="evidence" value="ECO:0007669"/>
    <property type="project" value="UniProtKB-KW"/>
</dbReference>
<evidence type="ECO:0000256" key="3">
    <source>
        <dbReference type="ARBA" id="ARBA00022475"/>
    </source>
</evidence>
<gene>
    <name evidence="8" type="ORF">WKW80_25580</name>
</gene>
<comment type="similarity">
    <text evidence="1">Belongs to the ABC transporter superfamily.</text>
</comment>
<dbReference type="InterPro" id="IPR003439">
    <property type="entry name" value="ABC_transporter-like_ATP-bd"/>
</dbReference>
<evidence type="ECO:0000313" key="8">
    <source>
        <dbReference type="EMBL" id="MEJ8825353.1"/>
    </source>
</evidence>
<feature type="domain" description="ABC transporter" evidence="7">
    <location>
        <begin position="8"/>
        <end position="241"/>
    </location>
</feature>
<keyword evidence="2" id="KW-0813">Transport</keyword>
<reference evidence="8 9" key="1">
    <citation type="submission" date="2024-03" db="EMBL/GenBank/DDBJ databases">
        <title>Novel species of the genus Variovorax.</title>
        <authorList>
            <person name="Liu Q."/>
            <person name="Xin Y.-H."/>
        </authorList>
    </citation>
    <scope>NUCLEOTIDE SEQUENCE [LARGE SCALE GENOMIC DNA]</scope>
    <source>
        <strain evidence="8 9">KACC 18501</strain>
    </source>
</reference>
<dbReference type="RefSeq" id="WP_340366384.1">
    <property type="nucleotide sequence ID" value="NZ_JBBKZV010000021.1"/>
</dbReference>
<keyword evidence="9" id="KW-1185">Reference proteome</keyword>
<comment type="caution">
    <text evidence="8">The sequence shown here is derived from an EMBL/GenBank/DDBJ whole genome shotgun (WGS) entry which is preliminary data.</text>
</comment>
<name>A0ABU8W5S9_9BURK</name>
<evidence type="ECO:0000256" key="2">
    <source>
        <dbReference type="ARBA" id="ARBA00022448"/>
    </source>
</evidence>
<evidence type="ECO:0000313" key="9">
    <source>
        <dbReference type="Proteomes" id="UP001363010"/>
    </source>
</evidence>
<evidence type="ECO:0000259" key="7">
    <source>
        <dbReference type="PROSITE" id="PS50893"/>
    </source>
</evidence>
<evidence type="ECO:0000256" key="1">
    <source>
        <dbReference type="ARBA" id="ARBA00005417"/>
    </source>
</evidence>
<dbReference type="Gene3D" id="3.40.50.300">
    <property type="entry name" value="P-loop containing nucleotide triphosphate hydrolases"/>
    <property type="match status" value="1"/>
</dbReference>